<sequence length="187" mass="19952">MAVVNVANHDDLVYAVAVDINHVCGSVCEVCPCRKLCVARTPPAGLVFEINVCGNLAPVIHVMPRMVMVHLVGSDVSPVCLISADCGRIGWNDQFGQPIAVDVACTDVVVVWAPRRAFVTICQPWPALPDASVVLKDPDVRVIAACQSASDLHIAVTVEIGYGKRAELVCDRVLGPSRLEVAFVVVD</sequence>
<dbReference type="AlphaFoldDB" id="A0A7G9Y2V4"/>
<organism evidence="1">
    <name type="scientific">Candidatus Methanogaster sp. ANME-2c ERB4</name>
    <dbReference type="NCBI Taxonomy" id="2759911"/>
    <lineage>
        <taxon>Archaea</taxon>
        <taxon>Methanobacteriati</taxon>
        <taxon>Methanobacteriota</taxon>
        <taxon>Stenosarchaea group</taxon>
        <taxon>Methanomicrobia</taxon>
        <taxon>Methanosarcinales</taxon>
        <taxon>ANME-2 cluster</taxon>
        <taxon>Candidatus Methanogasteraceae</taxon>
        <taxon>Candidatus Methanogaster</taxon>
    </lineage>
</organism>
<name>A0A7G9Y2V4_9EURY</name>
<reference evidence="1" key="1">
    <citation type="submission" date="2020-06" db="EMBL/GenBank/DDBJ databases">
        <title>Unique genomic features of the anaerobic methanotrophic archaea.</title>
        <authorList>
            <person name="Chadwick G.L."/>
            <person name="Skennerton C.T."/>
            <person name="Laso-Perez R."/>
            <person name="Leu A.O."/>
            <person name="Speth D.R."/>
            <person name="Yu H."/>
            <person name="Morgan-Lang C."/>
            <person name="Hatzenpichler R."/>
            <person name="Goudeau D."/>
            <person name="Malmstrom R."/>
            <person name="Brazelton W.J."/>
            <person name="Woyke T."/>
            <person name="Hallam S.J."/>
            <person name="Tyson G.W."/>
            <person name="Wegener G."/>
            <person name="Boetius A."/>
            <person name="Orphan V."/>
        </authorList>
    </citation>
    <scope>NUCLEOTIDE SEQUENCE</scope>
</reference>
<gene>
    <name evidence="1" type="ORF">FCAILLLB_00003</name>
</gene>
<dbReference type="EMBL" id="MT630731">
    <property type="protein sequence ID" value="QNO42338.1"/>
    <property type="molecule type" value="Genomic_DNA"/>
</dbReference>
<accession>A0A7G9Y2V4</accession>
<protein>
    <submittedName>
        <fullName evidence="1">Uncharacterized protein</fullName>
    </submittedName>
</protein>
<evidence type="ECO:0000313" key="1">
    <source>
        <dbReference type="EMBL" id="QNO42338.1"/>
    </source>
</evidence>
<proteinExistence type="predicted"/>